<dbReference type="Proteomes" id="UP000250043">
    <property type="component" value="Unassembled WGS sequence"/>
</dbReference>
<accession>A0A8E2J6Z9</accession>
<feature type="compositionally biased region" description="Polar residues" evidence="1">
    <location>
        <begin position="102"/>
        <end position="118"/>
    </location>
</feature>
<feature type="region of interest" description="Disordered" evidence="1">
    <location>
        <begin position="180"/>
        <end position="232"/>
    </location>
</feature>
<organism evidence="2 3">
    <name type="scientific">Obba rivulosa</name>
    <dbReference type="NCBI Taxonomy" id="1052685"/>
    <lineage>
        <taxon>Eukaryota</taxon>
        <taxon>Fungi</taxon>
        <taxon>Dikarya</taxon>
        <taxon>Basidiomycota</taxon>
        <taxon>Agaricomycotina</taxon>
        <taxon>Agaricomycetes</taxon>
        <taxon>Polyporales</taxon>
        <taxon>Gelatoporiaceae</taxon>
        <taxon>Obba</taxon>
    </lineage>
</organism>
<evidence type="ECO:0000256" key="1">
    <source>
        <dbReference type="SAM" id="MobiDB-lite"/>
    </source>
</evidence>
<feature type="compositionally biased region" description="Polar residues" evidence="1">
    <location>
        <begin position="299"/>
        <end position="320"/>
    </location>
</feature>
<feature type="compositionally biased region" description="Polar residues" evidence="1">
    <location>
        <begin position="203"/>
        <end position="227"/>
    </location>
</feature>
<feature type="region of interest" description="Disordered" evidence="1">
    <location>
        <begin position="96"/>
        <end position="129"/>
    </location>
</feature>
<protein>
    <submittedName>
        <fullName evidence="2">Uncharacterized protein</fullName>
    </submittedName>
</protein>
<gene>
    <name evidence="2" type="ORF">OBBRIDRAFT_800997</name>
</gene>
<dbReference type="Gene3D" id="1.20.5.340">
    <property type="match status" value="1"/>
</dbReference>
<evidence type="ECO:0000313" key="3">
    <source>
        <dbReference type="Proteomes" id="UP000250043"/>
    </source>
</evidence>
<evidence type="ECO:0000313" key="2">
    <source>
        <dbReference type="EMBL" id="OCH94732.1"/>
    </source>
</evidence>
<dbReference type="EMBL" id="KV722341">
    <property type="protein sequence ID" value="OCH94732.1"/>
    <property type="molecule type" value="Genomic_DNA"/>
</dbReference>
<dbReference type="OrthoDB" id="45365at2759"/>
<name>A0A8E2J6Z9_9APHY</name>
<keyword evidence="3" id="KW-1185">Reference proteome</keyword>
<reference evidence="2 3" key="1">
    <citation type="submission" date="2016-07" db="EMBL/GenBank/DDBJ databases">
        <title>Draft genome of the white-rot fungus Obba rivulosa 3A-2.</title>
        <authorList>
            <consortium name="DOE Joint Genome Institute"/>
            <person name="Miettinen O."/>
            <person name="Riley R."/>
            <person name="Acob R."/>
            <person name="Barry K."/>
            <person name="Cullen D."/>
            <person name="De Vries R."/>
            <person name="Hainaut M."/>
            <person name="Hatakka A."/>
            <person name="Henrissat B."/>
            <person name="Hilden K."/>
            <person name="Kuo R."/>
            <person name="Labutti K."/>
            <person name="Lipzen A."/>
            <person name="Makela M.R."/>
            <person name="Sandor L."/>
            <person name="Spatafora J.W."/>
            <person name="Grigoriev I.V."/>
            <person name="Hibbett D.S."/>
        </authorList>
    </citation>
    <scope>NUCLEOTIDE SEQUENCE [LARGE SCALE GENOMIC DNA]</scope>
    <source>
        <strain evidence="2 3">3A-2</strain>
    </source>
</reference>
<feature type="region of interest" description="Disordered" evidence="1">
    <location>
        <begin position="298"/>
        <end position="324"/>
    </location>
</feature>
<proteinExistence type="predicted"/>
<dbReference type="AlphaFoldDB" id="A0A8E2J6Z9"/>
<sequence>MHEINGMTSDVPNILPQLSLNTSHATTADIFAWMTTNGDSLPASGNQGELWTISPLVTVVEDRDDQAPTLETSHKQIRSRESAEQELHTVLHRKQDAEAQVDASSTQLDRSRVSQSLERLSGPKYDAEERAQEAERKLEETEAAHKVRVQQLEEDYGLAGTEKMMRKMKDELLKQKALNQSLQSELDRGSSTEPGSRIRAVNDCNTPLSDNGQELQNQLQDAQRQMQRLNGDNRDLRNRIDSLEGDLEHMRDNLIESQRESDERIIRIEEFEQEVERLQKSLEIARGQDETPPILRVSNEASSLSGDSSQNGPVSASQPSGLRAWQASARRILALR</sequence>